<evidence type="ECO:0000256" key="4">
    <source>
        <dbReference type="ARBA" id="ARBA00022679"/>
    </source>
</evidence>
<dbReference type="eggNOG" id="KOG3354">
    <property type="taxonomic scope" value="Eukaryota"/>
</dbReference>
<dbReference type="Pfam" id="PF13671">
    <property type="entry name" value="AAA_33"/>
    <property type="match status" value="1"/>
</dbReference>
<dbReference type="HOGENOM" id="CLU_077168_0_1_1"/>
<dbReference type="Proteomes" id="UP000019374">
    <property type="component" value="Unassembled WGS sequence"/>
</dbReference>
<comment type="catalytic activity">
    <reaction evidence="8 9">
        <text>D-gluconate + ATP = 6-phospho-D-gluconate + ADP + H(+)</text>
        <dbReference type="Rhea" id="RHEA:19433"/>
        <dbReference type="ChEBI" id="CHEBI:15378"/>
        <dbReference type="ChEBI" id="CHEBI:18391"/>
        <dbReference type="ChEBI" id="CHEBI:30616"/>
        <dbReference type="ChEBI" id="CHEBI:58759"/>
        <dbReference type="ChEBI" id="CHEBI:456216"/>
        <dbReference type="EC" id="2.7.1.12"/>
    </reaction>
</comment>
<dbReference type="PANTHER" id="PTHR43442">
    <property type="entry name" value="GLUCONOKINASE-RELATED"/>
    <property type="match status" value="1"/>
</dbReference>
<organism evidence="10 11">
    <name type="scientific">Ophiocordyceps sinensis (strain Co18 / CGMCC 3.14243)</name>
    <name type="common">Yarsagumba caterpillar fungus</name>
    <name type="synonym">Hirsutella sinensis</name>
    <dbReference type="NCBI Taxonomy" id="911162"/>
    <lineage>
        <taxon>Eukaryota</taxon>
        <taxon>Fungi</taxon>
        <taxon>Dikarya</taxon>
        <taxon>Ascomycota</taxon>
        <taxon>Pezizomycotina</taxon>
        <taxon>Sordariomycetes</taxon>
        <taxon>Hypocreomycetidae</taxon>
        <taxon>Hypocreales</taxon>
        <taxon>Ophiocordycipitaceae</taxon>
        <taxon>Ophiocordyceps</taxon>
    </lineage>
</organism>
<evidence type="ECO:0000256" key="2">
    <source>
        <dbReference type="ARBA" id="ARBA00008420"/>
    </source>
</evidence>
<evidence type="ECO:0000256" key="9">
    <source>
        <dbReference type="RuleBase" id="RU363066"/>
    </source>
</evidence>
<dbReference type="AlphaFoldDB" id="T5A8P4"/>
<evidence type="ECO:0000256" key="3">
    <source>
        <dbReference type="ARBA" id="ARBA00012054"/>
    </source>
</evidence>
<evidence type="ECO:0000256" key="7">
    <source>
        <dbReference type="ARBA" id="ARBA00022840"/>
    </source>
</evidence>
<evidence type="ECO:0000256" key="6">
    <source>
        <dbReference type="ARBA" id="ARBA00022777"/>
    </source>
</evidence>
<dbReference type="SUPFAM" id="SSF52540">
    <property type="entry name" value="P-loop containing nucleoside triphosphate hydrolases"/>
    <property type="match status" value="1"/>
</dbReference>
<proteinExistence type="inferred from homology"/>
<dbReference type="GO" id="GO:0005737">
    <property type="term" value="C:cytoplasm"/>
    <property type="evidence" value="ECO:0007669"/>
    <property type="project" value="TreeGrafter"/>
</dbReference>
<dbReference type="EMBL" id="KE655394">
    <property type="protein sequence ID" value="EQK98162.1"/>
    <property type="molecule type" value="Genomic_DNA"/>
</dbReference>
<keyword evidence="6 9" id="KW-0418">Kinase</keyword>
<accession>T5A8P4</accession>
<evidence type="ECO:0000256" key="8">
    <source>
        <dbReference type="ARBA" id="ARBA00048090"/>
    </source>
</evidence>
<evidence type="ECO:0000256" key="5">
    <source>
        <dbReference type="ARBA" id="ARBA00022741"/>
    </source>
</evidence>
<evidence type="ECO:0000313" key="11">
    <source>
        <dbReference type="Proteomes" id="UP000019374"/>
    </source>
</evidence>
<dbReference type="InterPro" id="IPR006001">
    <property type="entry name" value="Therm_gnt_kin"/>
</dbReference>
<dbReference type="InterPro" id="IPR027417">
    <property type="entry name" value="P-loop_NTPase"/>
</dbReference>
<comment type="pathway">
    <text evidence="1 9">Carbohydrate acid metabolism; D-gluconate degradation.</text>
</comment>
<name>T5A8P4_OPHSC</name>
<dbReference type="PANTHER" id="PTHR43442:SF3">
    <property type="entry name" value="GLUCONOKINASE-RELATED"/>
    <property type="match status" value="1"/>
</dbReference>
<dbReference type="GO" id="GO:0005524">
    <property type="term" value="F:ATP binding"/>
    <property type="evidence" value="ECO:0007669"/>
    <property type="project" value="UniProtKB-KW"/>
</dbReference>
<sequence length="174" mass="19763">MQLHHIWVINGASGCGKTTLAKFLADALDVAYVEGDAVGSFGCFSRRLRDRWDWLTVLRDEFIRRVDGGSRGAVVSCSALKRKYRDVMRIAAYFRRDIAVHFIFLSAPADVLLERVARRQGHFMGPDMLRSQFETLEAPFQNEHDVVTIDVDRSIEEIRQDAMAQVFVIAGIDE</sequence>
<dbReference type="GO" id="GO:0005975">
    <property type="term" value="P:carbohydrate metabolic process"/>
    <property type="evidence" value="ECO:0007669"/>
    <property type="project" value="InterPro"/>
</dbReference>
<dbReference type="GO" id="GO:0046316">
    <property type="term" value="F:gluconokinase activity"/>
    <property type="evidence" value="ECO:0007669"/>
    <property type="project" value="UniProtKB-EC"/>
</dbReference>
<dbReference type="NCBIfam" id="TIGR01313">
    <property type="entry name" value="therm_gnt_kin"/>
    <property type="match status" value="1"/>
</dbReference>
<keyword evidence="7 9" id="KW-0067">ATP-binding</keyword>
<dbReference type="EC" id="2.7.1.12" evidence="3 9"/>
<dbReference type="Gene3D" id="3.40.50.300">
    <property type="entry name" value="P-loop containing nucleotide triphosphate hydrolases"/>
    <property type="match status" value="1"/>
</dbReference>
<dbReference type="CDD" id="cd02021">
    <property type="entry name" value="GntK"/>
    <property type="match status" value="1"/>
</dbReference>
<dbReference type="UniPathway" id="UPA00792"/>
<evidence type="ECO:0000313" key="10">
    <source>
        <dbReference type="EMBL" id="EQK98162.1"/>
    </source>
</evidence>
<comment type="similarity">
    <text evidence="2 9">Belongs to the gluconokinase GntK/GntV family.</text>
</comment>
<evidence type="ECO:0000256" key="1">
    <source>
        <dbReference type="ARBA" id="ARBA00004875"/>
    </source>
</evidence>
<protein>
    <recommendedName>
        <fullName evidence="3 9">Gluconokinase</fullName>
        <ecNumber evidence="3 9">2.7.1.12</ecNumber>
    </recommendedName>
</protein>
<keyword evidence="5 9" id="KW-0547">Nucleotide-binding</keyword>
<gene>
    <name evidence="10" type="ORF">OCS_06121</name>
</gene>
<reference evidence="10 11" key="1">
    <citation type="journal article" date="2013" name="Chin. Sci. Bull.">
        <title>Genome survey uncovers the secrets of sex and lifestyle in caterpillar fungus.</title>
        <authorList>
            <person name="Hu X."/>
            <person name="Zhang Y."/>
            <person name="Xiao G."/>
            <person name="Zheng P."/>
            <person name="Xia Y."/>
            <person name="Zhang X."/>
            <person name="St Leger R.J."/>
            <person name="Liu X."/>
            <person name="Wang C."/>
        </authorList>
    </citation>
    <scope>NUCLEOTIDE SEQUENCE [LARGE SCALE GENOMIC DNA]</scope>
    <source>
        <strain evidence="11">Co18 / CGMCC 3.14243</strain>
        <tissue evidence="10">Fruit-body</tissue>
    </source>
</reference>
<keyword evidence="4 9" id="KW-0808">Transferase</keyword>